<dbReference type="Pfam" id="PF07690">
    <property type="entry name" value="MFS_1"/>
    <property type="match status" value="1"/>
</dbReference>
<dbReference type="Proteomes" id="UP000730618">
    <property type="component" value="Unassembled WGS sequence"/>
</dbReference>
<dbReference type="PANTHER" id="PTHR42718">
    <property type="entry name" value="MAJOR FACILITATOR SUPERFAMILY MULTIDRUG TRANSPORTER MFSC"/>
    <property type="match status" value="1"/>
</dbReference>
<keyword evidence="7 8" id="KW-0472">Membrane</keyword>
<keyword evidence="3" id="KW-0813">Transport</keyword>
<feature type="transmembrane region" description="Helical" evidence="8">
    <location>
        <begin position="305"/>
        <end position="327"/>
    </location>
</feature>
<evidence type="ECO:0000256" key="2">
    <source>
        <dbReference type="ARBA" id="ARBA00008537"/>
    </source>
</evidence>
<feature type="transmembrane region" description="Helical" evidence="8">
    <location>
        <begin position="145"/>
        <end position="167"/>
    </location>
</feature>
<evidence type="ECO:0000256" key="1">
    <source>
        <dbReference type="ARBA" id="ARBA00004651"/>
    </source>
</evidence>
<keyword evidence="6 8" id="KW-1133">Transmembrane helix</keyword>
<comment type="subcellular location">
    <subcellularLocation>
        <location evidence="1">Cell membrane</location>
        <topology evidence="1">Multi-pass membrane protein</topology>
    </subcellularLocation>
</comment>
<feature type="transmembrane region" description="Helical" evidence="8">
    <location>
        <begin position="364"/>
        <end position="390"/>
    </location>
</feature>
<reference evidence="10 11" key="1">
    <citation type="submission" date="2021-06" db="EMBL/GenBank/DDBJ databases">
        <authorList>
            <person name="Criscuolo A."/>
        </authorList>
    </citation>
    <scope>NUCLEOTIDE SEQUENCE [LARGE SCALE GENOMIC DNA]</scope>
    <source>
        <strain evidence="11">CIP 111802</strain>
    </source>
</reference>
<evidence type="ECO:0000256" key="4">
    <source>
        <dbReference type="ARBA" id="ARBA00022475"/>
    </source>
</evidence>
<feature type="domain" description="Major facilitator superfamily (MFS) profile" evidence="9">
    <location>
        <begin position="20"/>
        <end position="460"/>
    </location>
</feature>
<comment type="similarity">
    <text evidence="2">Belongs to the major facilitator superfamily. EmrB family.</text>
</comment>
<feature type="transmembrane region" description="Helical" evidence="8">
    <location>
        <begin position="237"/>
        <end position="255"/>
    </location>
</feature>
<keyword evidence="4" id="KW-1003">Cell membrane</keyword>
<accession>A0ABM8VQ61</accession>
<sequence length="461" mass="47339">MEKELPIKTYRTAGRSKALLLLGLSLGYFMVLLDTTVVSVALPAIHADLGGGLDGLQWVVNAYTIVFAGLLLSMGAFADKLGAKRLYIGGLIVFLAASALTAAAPSLGALIALRAMLGVGGAALMPSSLTLLAHAYPEPAERARALGVWAAVTGAAMAAGPVVGGMLVDSLGWRSIFLLQVPLAIVSMIMTSLLVDETSRKPHQSLDPVGQITAVAAIASLSFALMEGEPYGWHSPVIVAAFGTALLCTVVFLIAQAKGKAPLLPLLLFKDATVSAGMMAGMAINIGLSGILFVLPLYLQQIGGLSAHVTGLALLPMTIPLAFNPLVTGRIVGRIGPRIPMTIGFALGGLGTLLQVWTRPDTGYTFTLTGLLLIGFGVSYTIPSLMAAVMSSVPKDQTGAASGALNSIRQLGATVGVALFGSMINGSPSFMDGMQLSLIVTAVILGGGACLSFGLIGRTKR</sequence>
<evidence type="ECO:0000313" key="11">
    <source>
        <dbReference type="Proteomes" id="UP000730618"/>
    </source>
</evidence>
<dbReference type="PANTHER" id="PTHR42718:SF9">
    <property type="entry name" value="MAJOR FACILITATOR SUPERFAMILY MULTIDRUG TRANSPORTER MFSC"/>
    <property type="match status" value="1"/>
</dbReference>
<comment type="caution">
    <text evidence="10">The sequence shown here is derived from an EMBL/GenBank/DDBJ whole genome shotgun (WGS) entry which is preliminary data.</text>
</comment>
<name>A0ABM8VQ61_9BACL</name>
<feature type="transmembrane region" description="Helical" evidence="8">
    <location>
        <begin position="411"/>
        <end position="430"/>
    </location>
</feature>
<dbReference type="CDD" id="cd17321">
    <property type="entry name" value="MFS_MMR_MDR_like"/>
    <property type="match status" value="1"/>
</dbReference>
<feature type="transmembrane region" description="Helical" evidence="8">
    <location>
        <begin position="58"/>
        <end position="78"/>
    </location>
</feature>
<evidence type="ECO:0000256" key="6">
    <source>
        <dbReference type="ARBA" id="ARBA00022989"/>
    </source>
</evidence>
<feature type="transmembrane region" description="Helical" evidence="8">
    <location>
        <begin position="20"/>
        <end position="46"/>
    </location>
</feature>
<dbReference type="NCBIfam" id="TIGR00711">
    <property type="entry name" value="efflux_EmrB"/>
    <property type="match status" value="1"/>
</dbReference>
<dbReference type="RefSeq" id="WP_230415455.1">
    <property type="nucleotide sequence ID" value="NZ_CAJVCE010000021.1"/>
</dbReference>
<feature type="transmembrane region" description="Helical" evidence="8">
    <location>
        <begin position="206"/>
        <end position="225"/>
    </location>
</feature>
<feature type="transmembrane region" description="Helical" evidence="8">
    <location>
        <begin position="276"/>
        <end position="299"/>
    </location>
</feature>
<proteinExistence type="inferred from homology"/>
<gene>
    <name evidence="10" type="primary">stp</name>
    <name evidence="10" type="ORF">PAECIP111802_05589</name>
</gene>
<keyword evidence="5 8" id="KW-0812">Transmembrane</keyword>
<evidence type="ECO:0000256" key="7">
    <source>
        <dbReference type="ARBA" id="ARBA00023136"/>
    </source>
</evidence>
<feature type="transmembrane region" description="Helical" evidence="8">
    <location>
        <begin position="436"/>
        <end position="456"/>
    </location>
</feature>
<evidence type="ECO:0000256" key="3">
    <source>
        <dbReference type="ARBA" id="ARBA00022448"/>
    </source>
</evidence>
<evidence type="ECO:0000256" key="5">
    <source>
        <dbReference type="ARBA" id="ARBA00022692"/>
    </source>
</evidence>
<dbReference type="PROSITE" id="PS50850">
    <property type="entry name" value="MFS"/>
    <property type="match status" value="1"/>
</dbReference>
<dbReference type="InterPro" id="IPR011701">
    <property type="entry name" value="MFS"/>
</dbReference>
<feature type="transmembrane region" description="Helical" evidence="8">
    <location>
        <begin position="111"/>
        <end position="133"/>
    </location>
</feature>
<evidence type="ECO:0000259" key="9">
    <source>
        <dbReference type="PROSITE" id="PS50850"/>
    </source>
</evidence>
<feature type="transmembrane region" description="Helical" evidence="8">
    <location>
        <begin position="173"/>
        <end position="194"/>
    </location>
</feature>
<keyword evidence="11" id="KW-1185">Reference proteome</keyword>
<evidence type="ECO:0000256" key="8">
    <source>
        <dbReference type="SAM" id="Phobius"/>
    </source>
</evidence>
<protein>
    <submittedName>
        <fullName evidence="10">Multidrug resistance protein Stp</fullName>
    </submittedName>
</protein>
<dbReference type="InterPro" id="IPR020846">
    <property type="entry name" value="MFS_dom"/>
</dbReference>
<organism evidence="10 11">
    <name type="scientific">Paenibacillus allorhizosphaerae</name>
    <dbReference type="NCBI Taxonomy" id="2849866"/>
    <lineage>
        <taxon>Bacteria</taxon>
        <taxon>Bacillati</taxon>
        <taxon>Bacillota</taxon>
        <taxon>Bacilli</taxon>
        <taxon>Bacillales</taxon>
        <taxon>Paenibacillaceae</taxon>
        <taxon>Paenibacillus</taxon>
    </lineage>
</organism>
<evidence type="ECO:0000313" key="10">
    <source>
        <dbReference type="EMBL" id="CAG7653817.1"/>
    </source>
</evidence>
<dbReference type="InterPro" id="IPR004638">
    <property type="entry name" value="EmrB-like"/>
</dbReference>
<dbReference type="EMBL" id="CAJVCE010000021">
    <property type="protein sequence ID" value="CAG7653817.1"/>
    <property type="molecule type" value="Genomic_DNA"/>
</dbReference>
<feature type="transmembrane region" description="Helical" evidence="8">
    <location>
        <begin position="85"/>
        <end position="105"/>
    </location>
</feature>
<feature type="transmembrane region" description="Helical" evidence="8">
    <location>
        <begin position="339"/>
        <end position="358"/>
    </location>
</feature>